<keyword evidence="2" id="KW-1133">Transmembrane helix</keyword>
<feature type="transmembrane region" description="Helical" evidence="2">
    <location>
        <begin position="339"/>
        <end position="366"/>
    </location>
</feature>
<feature type="transmembrane region" description="Helical" evidence="2">
    <location>
        <begin position="52"/>
        <end position="76"/>
    </location>
</feature>
<dbReference type="EC" id="3.4.-.-" evidence="4"/>
<feature type="transmembrane region" description="Helical" evidence="2">
    <location>
        <begin position="191"/>
        <end position="211"/>
    </location>
</feature>
<dbReference type="AlphaFoldDB" id="A0AAU7CQN4"/>
<feature type="transmembrane region" description="Helical" evidence="2">
    <location>
        <begin position="147"/>
        <end position="171"/>
    </location>
</feature>
<dbReference type="GO" id="GO:0080120">
    <property type="term" value="P:CAAX-box protein maturation"/>
    <property type="evidence" value="ECO:0007669"/>
    <property type="project" value="UniProtKB-ARBA"/>
</dbReference>
<dbReference type="PANTHER" id="PTHR43592:SF15">
    <property type="entry name" value="CAAX AMINO TERMINAL PROTEASE FAMILY PROTEIN"/>
    <property type="match status" value="1"/>
</dbReference>
<evidence type="ECO:0000259" key="3">
    <source>
        <dbReference type="Pfam" id="PF02517"/>
    </source>
</evidence>
<dbReference type="GO" id="GO:0004175">
    <property type="term" value="F:endopeptidase activity"/>
    <property type="evidence" value="ECO:0007669"/>
    <property type="project" value="UniProtKB-ARBA"/>
</dbReference>
<feature type="transmembrane region" description="Helical" evidence="2">
    <location>
        <begin position="107"/>
        <end position="127"/>
    </location>
</feature>
<reference evidence="4" key="1">
    <citation type="submission" date="2024-05" db="EMBL/GenBank/DDBJ databases">
        <title>Planctomycetes of the genus Singulisphaera possess chitinolytic capabilities.</title>
        <authorList>
            <person name="Ivanova A."/>
        </authorList>
    </citation>
    <scope>NUCLEOTIDE SEQUENCE</scope>
    <source>
        <strain evidence="4">Ch08T</strain>
    </source>
</reference>
<dbReference type="RefSeq" id="WP_406700440.1">
    <property type="nucleotide sequence ID" value="NZ_CP155447.1"/>
</dbReference>
<evidence type="ECO:0000256" key="1">
    <source>
        <dbReference type="SAM" id="MobiDB-lite"/>
    </source>
</evidence>
<keyword evidence="2" id="KW-0472">Membrane</keyword>
<evidence type="ECO:0000313" key="4">
    <source>
        <dbReference type="EMBL" id="XBH07600.1"/>
    </source>
</evidence>
<keyword evidence="2" id="KW-0812">Transmembrane</keyword>
<feature type="transmembrane region" description="Helical" evidence="2">
    <location>
        <begin position="306"/>
        <end position="333"/>
    </location>
</feature>
<gene>
    <name evidence="4" type="ORF">V5E97_16660</name>
</gene>
<name>A0AAU7CQN4_9BACT</name>
<protein>
    <submittedName>
        <fullName evidence="4">CPBP family intramembrane glutamic endopeptidase</fullName>
        <ecNumber evidence="4">3.4.-.-</ecNumber>
    </submittedName>
</protein>
<feature type="domain" description="CAAX prenyl protease 2/Lysostaphin resistance protein A-like" evidence="3">
    <location>
        <begin position="300"/>
        <end position="351"/>
    </location>
</feature>
<feature type="transmembrane region" description="Helical" evidence="2">
    <location>
        <begin position="6"/>
        <end position="32"/>
    </location>
</feature>
<dbReference type="Pfam" id="PF02517">
    <property type="entry name" value="Rce1-like"/>
    <property type="match status" value="1"/>
</dbReference>
<accession>A0AAU7CQN4</accession>
<organism evidence="4">
    <name type="scientific">Singulisphaera sp. Ch08</name>
    <dbReference type="NCBI Taxonomy" id="3120278"/>
    <lineage>
        <taxon>Bacteria</taxon>
        <taxon>Pseudomonadati</taxon>
        <taxon>Planctomycetota</taxon>
        <taxon>Planctomycetia</taxon>
        <taxon>Isosphaerales</taxon>
        <taxon>Isosphaeraceae</taxon>
        <taxon>Singulisphaera</taxon>
    </lineage>
</organism>
<evidence type="ECO:0000256" key="2">
    <source>
        <dbReference type="SAM" id="Phobius"/>
    </source>
</evidence>
<sequence>MPVSSMLASLFLLLIFFLMFSGVIGSWSWVIWRVRNGQAILPRLLEPKPVPWGLGSVVLVVFTWLIVNVGLITIYLKVTEGVPPAVAKAGKAVGPAVTRTLGFTEQMVVTSLINGVLLLAIPVLLMLTSRARLADLGIERRRLGQQLLVGTLAFFLVSPFVYALNGLAVLIWKPESHPLEKMIRNESSMGIAELAVLSAVLLAPAAEELIFRGVIQRWLSKIFNPRPIDEVWFDEPAVPFELPPLQEDESPVDRVSIVPSDRGPSLDESPFLPPSSPARTRSTSPQLDLSTDPDRVRMQPIVLTSILFALVHFPQWPAPLAIFFLSLGLGYVFERSGSLIAAMVMHALFNGLGTLLLFVMILVGGLPAPAANKKVKVNPPPGCVVPEPTIRRILQ</sequence>
<dbReference type="PANTHER" id="PTHR43592">
    <property type="entry name" value="CAAX AMINO TERMINAL PROTEASE"/>
    <property type="match status" value="1"/>
</dbReference>
<proteinExistence type="predicted"/>
<dbReference type="EMBL" id="CP155447">
    <property type="protein sequence ID" value="XBH07600.1"/>
    <property type="molecule type" value="Genomic_DNA"/>
</dbReference>
<feature type="region of interest" description="Disordered" evidence="1">
    <location>
        <begin position="242"/>
        <end position="290"/>
    </location>
</feature>
<keyword evidence="4" id="KW-0378">Hydrolase</keyword>
<dbReference type="InterPro" id="IPR003675">
    <property type="entry name" value="Rce1/LyrA-like_dom"/>
</dbReference>